<dbReference type="Proteomes" id="UP000679950">
    <property type="component" value="Unassembled WGS sequence"/>
</dbReference>
<evidence type="ECO:0000313" key="5">
    <source>
        <dbReference type="EMBL" id="GIN56394.1"/>
    </source>
</evidence>
<evidence type="ECO:0000313" key="6">
    <source>
        <dbReference type="Proteomes" id="UP000679950"/>
    </source>
</evidence>
<proteinExistence type="predicted"/>
<name>A0ABQ4KGZ7_9BACI</name>
<dbReference type="RefSeq" id="WP_212965520.1">
    <property type="nucleotide sequence ID" value="NZ_BORB01000004.1"/>
</dbReference>
<dbReference type="InterPro" id="IPR009057">
    <property type="entry name" value="Homeodomain-like_sf"/>
</dbReference>
<dbReference type="EMBL" id="BORB01000004">
    <property type="protein sequence ID" value="GIN56394.1"/>
    <property type="molecule type" value="Genomic_DNA"/>
</dbReference>
<comment type="caution">
    <text evidence="5">The sequence shown here is derived from an EMBL/GenBank/DDBJ whole genome shotgun (WGS) entry which is preliminary data.</text>
</comment>
<feature type="DNA-binding region" description="H-T-H motif" evidence="3">
    <location>
        <begin position="24"/>
        <end position="43"/>
    </location>
</feature>
<dbReference type="PANTHER" id="PTHR43479">
    <property type="entry name" value="ACREF/ENVCD OPERON REPRESSOR-RELATED"/>
    <property type="match status" value="1"/>
</dbReference>
<accession>A0ABQ4KGZ7</accession>
<dbReference type="Gene3D" id="1.10.357.10">
    <property type="entry name" value="Tetracycline Repressor, domain 2"/>
    <property type="match status" value="1"/>
</dbReference>
<organism evidence="5 6">
    <name type="scientific">Lederbergia ruris</name>
    <dbReference type="NCBI Taxonomy" id="217495"/>
    <lineage>
        <taxon>Bacteria</taxon>
        <taxon>Bacillati</taxon>
        <taxon>Bacillota</taxon>
        <taxon>Bacilli</taxon>
        <taxon>Bacillales</taxon>
        <taxon>Bacillaceae</taxon>
        <taxon>Lederbergia</taxon>
    </lineage>
</organism>
<dbReference type="PROSITE" id="PS50977">
    <property type="entry name" value="HTH_TETR_2"/>
    <property type="match status" value="1"/>
</dbReference>
<reference evidence="5 6" key="1">
    <citation type="submission" date="2021-03" db="EMBL/GenBank/DDBJ databases">
        <title>Antimicrobial resistance genes in bacteria isolated from Japanese honey, and their potential for conferring macrolide and lincosamide resistance in the American foulbrood pathogen Paenibacillus larvae.</title>
        <authorList>
            <person name="Okamoto M."/>
            <person name="Kumagai M."/>
            <person name="Kanamori H."/>
            <person name="Takamatsu D."/>
        </authorList>
    </citation>
    <scope>NUCLEOTIDE SEQUENCE [LARGE SCALE GENOMIC DNA]</scope>
    <source>
        <strain evidence="5 6">J8TS2</strain>
    </source>
</reference>
<evidence type="ECO:0000259" key="4">
    <source>
        <dbReference type="PROSITE" id="PS50977"/>
    </source>
</evidence>
<dbReference type="InterPro" id="IPR050624">
    <property type="entry name" value="HTH-type_Tx_Regulator"/>
</dbReference>
<dbReference type="InterPro" id="IPR001647">
    <property type="entry name" value="HTH_TetR"/>
</dbReference>
<protein>
    <submittedName>
        <fullName evidence="5">HTH-type transcriptional regulator YerO</fullName>
    </submittedName>
</protein>
<keyword evidence="1" id="KW-0678">Repressor</keyword>
<sequence length="284" mass="33583">MQKKQLIMEKSLELFAKQGFEATSIQQITDHCGISKGAFYLSFKSKDELILTLIDHFMMQITSDIDYLVKNSPTDKLLYEFYYTIHTYFHKHMNFARIFMKEQMQTVNQDLIVKMHEYDKLHEKVILHMIERLYGDEVKQTKYDLIFCIKSFMTMYAELFLFEDIQLDFQLLSQSLVEKTNLLAKHTTIPFISQDYALLINHGKNLEITKEQLLKIMEEKIGEMEDSLEKDSLLLLKQELTTPSLGRAIVSGLIKNILHHPHCKWVAYLLRNYYQTMKGQNNKE</sequence>
<evidence type="ECO:0000256" key="3">
    <source>
        <dbReference type="PROSITE-ProRule" id="PRU00335"/>
    </source>
</evidence>
<dbReference type="Pfam" id="PF00440">
    <property type="entry name" value="TetR_N"/>
    <property type="match status" value="1"/>
</dbReference>
<gene>
    <name evidence="5" type="primary">yerO</name>
    <name evidence="5" type="ORF">J8TS2_07130</name>
</gene>
<keyword evidence="2 3" id="KW-0238">DNA-binding</keyword>
<evidence type="ECO:0000256" key="1">
    <source>
        <dbReference type="ARBA" id="ARBA00022491"/>
    </source>
</evidence>
<feature type="domain" description="HTH tetR-type" evidence="4">
    <location>
        <begin position="1"/>
        <end position="61"/>
    </location>
</feature>
<evidence type="ECO:0000256" key="2">
    <source>
        <dbReference type="ARBA" id="ARBA00023125"/>
    </source>
</evidence>
<dbReference type="PANTHER" id="PTHR43479:SF22">
    <property type="entry name" value="TRANSCRIPTIONAL REGULATOR, TETR FAMILY"/>
    <property type="match status" value="1"/>
</dbReference>
<dbReference type="SUPFAM" id="SSF46689">
    <property type="entry name" value="Homeodomain-like"/>
    <property type="match status" value="1"/>
</dbReference>
<keyword evidence="6" id="KW-1185">Reference proteome</keyword>
<dbReference type="PRINTS" id="PR00455">
    <property type="entry name" value="HTHTETR"/>
</dbReference>